<dbReference type="InterPro" id="IPR011333">
    <property type="entry name" value="SKP1/BTB/POZ_sf"/>
</dbReference>
<accession>A0A9P6IXL4</accession>
<proteinExistence type="predicted"/>
<keyword evidence="1" id="KW-0812">Transmembrane</keyword>
<dbReference type="Proteomes" id="UP000749646">
    <property type="component" value="Unassembled WGS sequence"/>
</dbReference>
<keyword evidence="3" id="KW-1185">Reference proteome</keyword>
<gene>
    <name evidence="2" type="ORF">BGZ65_005246</name>
</gene>
<sequence>MAPRPKKMFKFSASQSLMGSSLFGGALGDFASGVPIAAVISVKEDPIIDKDVPDRYAFDLVLSTSNELPAAFVTTAIVVPEDPENKRNSSGKSFKEMFPDMYQDTLKLLKDPRSVNVAFVFTVHSCHREIGLWAHRTHLDKYPGFAIFWIVISLSTFCVLLKYIYTKDLDLAVDPTQYLICDMKDIQHETSKDPASSLVELNKSLDECSATKLYEMWDIEDKVTWTDLFLAADRFKIVELCEQCLEDVLASVEKDNALELLFRVGSRFKEQIRDPIMKTSSPYRLRTHSRVLLTAKDILK</sequence>
<keyword evidence="1" id="KW-0472">Membrane</keyword>
<keyword evidence="1" id="KW-1133">Transmembrane helix</keyword>
<evidence type="ECO:0000256" key="1">
    <source>
        <dbReference type="SAM" id="Phobius"/>
    </source>
</evidence>
<dbReference type="AlphaFoldDB" id="A0A9P6IXL4"/>
<feature type="transmembrane region" description="Helical" evidence="1">
    <location>
        <begin position="145"/>
        <end position="165"/>
    </location>
</feature>
<protein>
    <submittedName>
        <fullName evidence="2">Uncharacterized protein</fullName>
    </submittedName>
</protein>
<dbReference type="Gene3D" id="3.30.710.10">
    <property type="entry name" value="Potassium Channel Kv1.1, Chain A"/>
    <property type="match status" value="1"/>
</dbReference>
<evidence type="ECO:0000313" key="2">
    <source>
        <dbReference type="EMBL" id="KAF9952457.1"/>
    </source>
</evidence>
<organism evidence="2 3">
    <name type="scientific">Modicella reniformis</name>
    <dbReference type="NCBI Taxonomy" id="1440133"/>
    <lineage>
        <taxon>Eukaryota</taxon>
        <taxon>Fungi</taxon>
        <taxon>Fungi incertae sedis</taxon>
        <taxon>Mucoromycota</taxon>
        <taxon>Mortierellomycotina</taxon>
        <taxon>Mortierellomycetes</taxon>
        <taxon>Mortierellales</taxon>
        <taxon>Mortierellaceae</taxon>
        <taxon>Modicella</taxon>
    </lineage>
</organism>
<name>A0A9P6IXL4_9FUNG</name>
<evidence type="ECO:0000313" key="3">
    <source>
        <dbReference type="Proteomes" id="UP000749646"/>
    </source>
</evidence>
<reference evidence="2" key="1">
    <citation type="journal article" date="2020" name="Fungal Divers.">
        <title>Resolving the Mortierellaceae phylogeny through synthesis of multi-gene phylogenetics and phylogenomics.</title>
        <authorList>
            <person name="Vandepol N."/>
            <person name="Liber J."/>
            <person name="Desiro A."/>
            <person name="Na H."/>
            <person name="Kennedy M."/>
            <person name="Barry K."/>
            <person name="Grigoriev I.V."/>
            <person name="Miller A.N."/>
            <person name="O'Donnell K."/>
            <person name="Stajich J.E."/>
            <person name="Bonito G."/>
        </authorList>
    </citation>
    <scope>NUCLEOTIDE SEQUENCE</scope>
    <source>
        <strain evidence="2">MES-2147</strain>
    </source>
</reference>
<dbReference type="EMBL" id="JAAAHW010006985">
    <property type="protein sequence ID" value="KAF9952457.1"/>
    <property type="molecule type" value="Genomic_DNA"/>
</dbReference>
<comment type="caution">
    <text evidence="2">The sequence shown here is derived from an EMBL/GenBank/DDBJ whole genome shotgun (WGS) entry which is preliminary data.</text>
</comment>
<dbReference type="OrthoDB" id="6359816at2759"/>